<accession>A0ABR3RUB3</accession>
<evidence type="ECO:0000313" key="5">
    <source>
        <dbReference type="Proteomes" id="UP001521785"/>
    </source>
</evidence>
<dbReference type="InterPro" id="IPR054363">
    <property type="entry name" value="GH95_cat"/>
</dbReference>
<dbReference type="PANTHER" id="PTHR31084">
    <property type="entry name" value="ALPHA-L-FUCOSIDASE 2"/>
    <property type="match status" value="1"/>
</dbReference>
<evidence type="ECO:0008006" key="6">
    <source>
        <dbReference type="Google" id="ProtNLM"/>
    </source>
</evidence>
<dbReference type="Gene3D" id="1.50.10.10">
    <property type="match status" value="1"/>
</dbReference>
<dbReference type="Proteomes" id="UP001521785">
    <property type="component" value="Unassembled WGS sequence"/>
</dbReference>
<dbReference type="InterPro" id="IPR012341">
    <property type="entry name" value="6hp_glycosidase-like_sf"/>
</dbReference>
<comment type="caution">
    <text evidence="4">The sequence shown here is derived from an EMBL/GenBank/DDBJ whole genome shotgun (WGS) entry which is preliminary data.</text>
</comment>
<evidence type="ECO:0000259" key="3">
    <source>
        <dbReference type="Pfam" id="PF22124"/>
    </source>
</evidence>
<dbReference type="InterPro" id="IPR027414">
    <property type="entry name" value="GH95_N_dom"/>
</dbReference>
<dbReference type="EMBL" id="JAKJXO020000003">
    <property type="protein sequence ID" value="KAL1608000.1"/>
    <property type="molecule type" value="Genomic_DNA"/>
</dbReference>
<feature type="domain" description="Glycosyl hydrolase family 95 catalytic" evidence="3">
    <location>
        <begin position="263"/>
        <end position="680"/>
    </location>
</feature>
<name>A0ABR3RUB3_9PLEO</name>
<evidence type="ECO:0000259" key="1">
    <source>
        <dbReference type="Pfam" id="PF14498"/>
    </source>
</evidence>
<organism evidence="4 5">
    <name type="scientific">Paraconiothyrium brasiliense</name>
    <dbReference type="NCBI Taxonomy" id="300254"/>
    <lineage>
        <taxon>Eukaryota</taxon>
        <taxon>Fungi</taxon>
        <taxon>Dikarya</taxon>
        <taxon>Ascomycota</taxon>
        <taxon>Pezizomycotina</taxon>
        <taxon>Dothideomycetes</taxon>
        <taxon>Pleosporomycetidae</taxon>
        <taxon>Pleosporales</taxon>
        <taxon>Massarineae</taxon>
        <taxon>Didymosphaeriaceae</taxon>
        <taxon>Paraconiothyrium</taxon>
    </lineage>
</organism>
<gene>
    <name evidence="4" type="ORF">SLS60_002939</name>
</gene>
<keyword evidence="5" id="KW-1185">Reference proteome</keyword>
<dbReference type="PIRSF" id="PIRSF007663">
    <property type="entry name" value="UCP007663"/>
    <property type="match status" value="1"/>
</dbReference>
<dbReference type="InterPro" id="IPR016518">
    <property type="entry name" value="Alpha-L-fucosidase"/>
</dbReference>
<evidence type="ECO:0000259" key="2">
    <source>
        <dbReference type="Pfam" id="PF21307"/>
    </source>
</evidence>
<dbReference type="Pfam" id="PF22124">
    <property type="entry name" value="Glyco_hydro_95_cat"/>
    <property type="match status" value="1"/>
</dbReference>
<feature type="domain" description="Alpha fucosidase A-like C-terminal" evidence="2">
    <location>
        <begin position="696"/>
        <end position="744"/>
    </location>
</feature>
<dbReference type="InterPro" id="IPR049053">
    <property type="entry name" value="AFCA-like_C"/>
</dbReference>
<dbReference type="Pfam" id="PF14498">
    <property type="entry name" value="Glyco_hyd_65N_2"/>
    <property type="match status" value="1"/>
</dbReference>
<dbReference type="InterPro" id="IPR008928">
    <property type="entry name" value="6-hairpin_glycosidase_sf"/>
</dbReference>
<protein>
    <recommendedName>
        <fullName evidence="6">Glycosyl hydrolase family 95 N-terminal domain-containing protein</fullName>
    </recommendedName>
</protein>
<feature type="domain" description="Glycosyl hydrolase family 95 N-terminal" evidence="1">
    <location>
        <begin position="2"/>
        <end position="241"/>
    </location>
</feature>
<proteinExistence type="predicted"/>
<sequence length="786" mass="88129">MLRYPAPAHKSDWESALPIGNGRLGAMVYGGVHTETLRLNEESVWYGGPQARTPKSAAYLPRLRELIRQREHAEVDKLVKKRFLARPRSARHYEPLGQCYLDFEHGEEFVEYERTLNLDKAEVKVEYKVGGNLVQRSYIASFPDAVIAVHVEAEQPLRFSVNLTRMSDKWYETNEFLDSVDARDGKIILHATPGGKGSNSLCMVAGVKCHDAAGTVEVVGNSLEVTSTNTLVFIGVSTSYEPGIDLEEAALNKISSALQHSPDALWTRHQSDWTSIYGRQSLQLQSDQNRILGTNNKNTPERFGDPEDADIIALYQAYGRYVLLSSSRNTHRALPPTLQGIWNPYFSPPWGAKYTININLQMNYWPVNTGNLSECHMPLFTLLHRLAISGKETAREMYDCRGWCCHHNTDIWADTAPQDEWMPATLWPLGGAWLCVHIWEHFLFDEDVDFLKWMFPVLQGCVEFLLDFLVEDETRKYLVTSPSLSPENTFRDADGKKGIFCEGSTMDIAIVRDVFSGFLKSIERLERHDTATFTTPALQDLIERVRIALPKLPPPTISSTHGALQEWGLDDYAESEPGHRHVSHLYALYPGSSITPTSTPDLAAAALKTLERRLSHGGGHTGWSRAWLICFFARLRKPAQCLENIRSLLRDSTVPNMMDNHPPVQLDGNWGGCAGILECLLQSHETEVRGGRDIRVIRLLPACPAEWSTGKLKGVKARGGFELDFEWKDGVVSGPVRVRNKLGHEALVCIHRCGDDDRMAGDNFGVEGLGEHDLFTGGLREPDKVG</sequence>
<evidence type="ECO:0000313" key="4">
    <source>
        <dbReference type="EMBL" id="KAL1608000.1"/>
    </source>
</evidence>
<dbReference type="PANTHER" id="PTHR31084:SF18">
    <property type="entry name" value="GLYCOSYL HYDROLASE FAMILY 95 N-TERMINAL DOMAIN-CONTAINING PROTEIN"/>
    <property type="match status" value="1"/>
</dbReference>
<dbReference type="SUPFAM" id="SSF48208">
    <property type="entry name" value="Six-hairpin glycosidases"/>
    <property type="match status" value="1"/>
</dbReference>
<dbReference type="Pfam" id="PF21307">
    <property type="entry name" value="Glyco_hydro_95_C"/>
    <property type="match status" value="1"/>
</dbReference>
<reference evidence="4 5" key="1">
    <citation type="submission" date="2024-02" db="EMBL/GenBank/DDBJ databases">
        <title>De novo assembly and annotation of 12 fungi associated with fruit tree decline syndrome in Ontario, Canada.</title>
        <authorList>
            <person name="Sulman M."/>
            <person name="Ellouze W."/>
            <person name="Ilyukhin E."/>
        </authorList>
    </citation>
    <scope>NUCLEOTIDE SEQUENCE [LARGE SCALE GENOMIC DNA]</scope>
    <source>
        <strain evidence="4 5">M42-189</strain>
    </source>
</reference>